<gene>
    <name evidence="1" type="ORF">BB561_004805</name>
</gene>
<dbReference type="InterPro" id="IPR012337">
    <property type="entry name" value="RNaseH-like_sf"/>
</dbReference>
<dbReference type="GO" id="GO:0003676">
    <property type="term" value="F:nucleic acid binding"/>
    <property type="evidence" value="ECO:0007669"/>
    <property type="project" value="InterPro"/>
</dbReference>
<name>A0A2T9YE51_9FUNG</name>
<evidence type="ECO:0000313" key="1">
    <source>
        <dbReference type="EMBL" id="PVU90611.1"/>
    </source>
</evidence>
<proteinExistence type="predicted"/>
<evidence type="ECO:0008006" key="3">
    <source>
        <dbReference type="Google" id="ProtNLM"/>
    </source>
</evidence>
<dbReference type="InterPro" id="IPR036397">
    <property type="entry name" value="RNaseH_sf"/>
</dbReference>
<dbReference type="InterPro" id="IPR052160">
    <property type="entry name" value="Gypsy_RT_Integrase-like"/>
</dbReference>
<dbReference type="Gene3D" id="3.30.420.10">
    <property type="entry name" value="Ribonuclease H-like superfamily/Ribonuclease H"/>
    <property type="match status" value="2"/>
</dbReference>
<dbReference type="Proteomes" id="UP000245383">
    <property type="component" value="Unassembled WGS sequence"/>
</dbReference>
<comment type="caution">
    <text evidence="1">The sequence shown here is derived from an EMBL/GenBank/DDBJ whole genome shotgun (WGS) entry which is preliminary data.</text>
</comment>
<dbReference type="AlphaFoldDB" id="A0A2T9YE51"/>
<reference evidence="1 2" key="1">
    <citation type="journal article" date="2018" name="MBio">
        <title>Comparative Genomics Reveals the Core Gene Toolbox for the Fungus-Insect Symbiosis.</title>
        <authorList>
            <person name="Wang Y."/>
            <person name="Stata M."/>
            <person name="Wang W."/>
            <person name="Stajich J.E."/>
            <person name="White M.M."/>
            <person name="Moncalvo J.M."/>
        </authorList>
    </citation>
    <scope>NUCLEOTIDE SEQUENCE [LARGE SCALE GENOMIC DNA]</scope>
    <source>
        <strain evidence="1 2">SWE-8-4</strain>
    </source>
</reference>
<organism evidence="1 2">
    <name type="scientific">Smittium simulii</name>
    <dbReference type="NCBI Taxonomy" id="133385"/>
    <lineage>
        <taxon>Eukaryota</taxon>
        <taxon>Fungi</taxon>
        <taxon>Fungi incertae sedis</taxon>
        <taxon>Zoopagomycota</taxon>
        <taxon>Kickxellomycotina</taxon>
        <taxon>Harpellomycetes</taxon>
        <taxon>Harpellales</taxon>
        <taxon>Legeriomycetaceae</taxon>
        <taxon>Smittium</taxon>
    </lineage>
</organism>
<keyword evidence="2" id="KW-1185">Reference proteome</keyword>
<dbReference type="STRING" id="133385.A0A2T9YE51"/>
<sequence>MTRMGIATTYNIMKLQCWCAYMSGTPLHPLKPAINAFNRWRIDFIDQTLTPAKMYKWILLAIDHNTNWIVASATKEQKSKGTKRIFKNTKGKAQLNLGLSSDVKRQNRKGKQNYWGRVKKLAYKQKNRWDLYLYQAVWATRIRQHSITKISPYFLVYGIDPRIPGDMLKPITADKKKDSSNMDDNTSIRILKANEARTDARLKQNDA</sequence>
<accession>A0A2T9YE51</accession>
<dbReference type="SUPFAM" id="SSF53098">
    <property type="entry name" value="Ribonuclease H-like"/>
    <property type="match status" value="1"/>
</dbReference>
<dbReference type="OrthoDB" id="5582742at2759"/>
<dbReference type="EMBL" id="MBFR01000248">
    <property type="protein sequence ID" value="PVU90611.1"/>
    <property type="molecule type" value="Genomic_DNA"/>
</dbReference>
<dbReference type="PANTHER" id="PTHR47266">
    <property type="entry name" value="ENDONUCLEASE-RELATED"/>
    <property type="match status" value="1"/>
</dbReference>
<protein>
    <recommendedName>
        <fullName evidence="3">Integrase catalytic domain-containing protein</fullName>
    </recommendedName>
</protein>
<evidence type="ECO:0000313" key="2">
    <source>
        <dbReference type="Proteomes" id="UP000245383"/>
    </source>
</evidence>